<feature type="domain" description="Bacterial type II secretion system protein E" evidence="3">
    <location>
        <begin position="2"/>
        <end position="150"/>
    </location>
</feature>
<dbReference type="EMBL" id="AUZZ01010333">
    <property type="protein sequence ID" value="EQD30168.1"/>
    <property type="molecule type" value="Genomic_DNA"/>
</dbReference>
<dbReference type="Pfam" id="PF00437">
    <property type="entry name" value="T2SSE"/>
    <property type="match status" value="1"/>
</dbReference>
<dbReference type="SUPFAM" id="SSF52540">
    <property type="entry name" value="P-loop containing nucleoside triphosphate hydrolases"/>
    <property type="match status" value="1"/>
</dbReference>
<reference evidence="4" key="2">
    <citation type="journal article" date="2014" name="ISME J.">
        <title>Microbial stratification in low pH oxic and suboxic macroscopic growths along an acid mine drainage.</title>
        <authorList>
            <person name="Mendez-Garcia C."/>
            <person name="Mesa V."/>
            <person name="Sprenger R.R."/>
            <person name="Richter M."/>
            <person name="Diez M.S."/>
            <person name="Solano J."/>
            <person name="Bargiela R."/>
            <person name="Golyshina O.V."/>
            <person name="Manteca A."/>
            <person name="Ramos J.L."/>
            <person name="Gallego J.R."/>
            <person name="Llorente I."/>
            <person name="Martins Dos Santos V.A."/>
            <person name="Jensen O.N."/>
            <person name="Pelaez A.I."/>
            <person name="Sanchez J."/>
            <person name="Ferrer M."/>
        </authorList>
    </citation>
    <scope>NUCLEOTIDE SEQUENCE</scope>
</reference>
<dbReference type="PANTHER" id="PTHR30486">
    <property type="entry name" value="TWITCHING MOTILITY PROTEIN PILT"/>
    <property type="match status" value="1"/>
</dbReference>
<comment type="similarity">
    <text evidence="1">Belongs to the GSP E family.</text>
</comment>
<dbReference type="InterPro" id="IPR001482">
    <property type="entry name" value="T2SS/T4SS_dom"/>
</dbReference>
<dbReference type="InterPro" id="IPR027417">
    <property type="entry name" value="P-loop_NTPase"/>
</dbReference>
<dbReference type="GO" id="GO:0016887">
    <property type="term" value="F:ATP hydrolysis activity"/>
    <property type="evidence" value="ECO:0007669"/>
    <property type="project" value="InterPro"/>
</dbReference>
<evidence type="ECO:0000256" key="1">
    <source>
        <dbReference type="ARBA" id="ARBA00006611"/>
    </source>
</evidence>
<protein>
    <submittedName>
        <fullName evidence="4">Type II secretion system protein E</fullName>
    </submittedName>
</protein>
<dbReference type="Gene3D" id="3.40.50.300">
    <property type="entry name" value="P-loop containing nucleotide triphosphate hydrolases"/>
    <property type="match status" value="1"/>
</dbReference>
<evidence type="ECO:0000259" key="3">
    <source>
        <dbReference type="Pfam" id="PF00437"/>
    </source>
</evidence>
<sequence>ANILISGGTGSGKTTLLNVCSSFIPADERIVTIEDAAELQLQQEHVCRMEARPADLRGEGRIAIRDLVINSLRMRPDRIVVGECRGGEALDMLQAMNTGHDGSLTTIHANSPADALSRLETMVLMAGTDLPSRAIREQIAAAVDIIVQQARLRDGTRRVIAISEVIGFDGDKVALKDIFLYHQEGLDDDGKVIGHFAAVNVPECMDTLQVDWRGPGSRPLRGATDEAAGAADSAA</sequence>
<feature type="compositionally biased region" description="Low complexity" evidence="2">
    <location>
        <begin position="225"/>
        <end position="235"/>
    </location>
</feature>
<dbReference type="PANTHER" id="PTHR30486:SF15">
    <property type="entry name" value="TYPE II_IV SECRETION SYSTEM ATPASE"/>
    <property type="match status" value="1"/>
</dbReference>
<gene>
    <name evidence="4" type="ORF">B2A_14256</name>
</gene>
<evidence type="ECO:0000313" key="4">
    <source>
        <dbReference type="EMBL" id="EQD30168.1"/>
    </source>
</evidence>
<dbReference type="CDD" id="cd01130">
    <property type="entry name" value="VirB11-like_ATPase"/>
    <property type="match status" value="1"/>
</dbReference>
<dbReference type="InterPro" id="IPR050921">
    <property type="entry name" value="T4SS_GSP_E_ATPase"/>
</dbReference>
<comment type="caution">
    <text evidence="4">The sequence shown here is derived from an EMBL/GenBank/DDBJ whole genome shotgun (WGS) entry which is preliminary data.</text>
</comment>
<proteinExistence type="inferred from homology"/>
<feature type="non-terminal residue" evidence="4">
    <location>
        <position position="1"/>
    </location>
</feature>
<name>T0YAM1_9ZZZZ</name>
<organism evidence="4">
    <name type="scientific">mine drainage metagenome</name>
    <dbReference type="NCBI Taxonomy" id="410659"/>
    <lineage>
        <taxon>unclassified sequences</taxon>
        <taxon>metagenomes</taxon>
        <taxon>ecological metagenomes</taxon>
    </lineage>
</organism>
<feature type="region of interest" description="Disordered" evidence="2">
    <location>
        <begin position="215"/>
        <end position="235"/>
    </location>
</feature>
<accession>T0YAM1</accession>
<reference evidence="4" key="1">
    <citation type="submission" date="2013-08" db="EMBL/GenBank/DDBJ databases">
        <authorList>
            <person name="Mendez C."/>
            <person name="Richter M."/>
            <person name="Ferrer M."/>
            <person name="Sanchez J."/>
        </authorList>
    </citation>
    <scope>NUCLEOTIDE SEQUENCE</scope>
</reference>
<evidence type="ECO:0000256" key="2">
    <source>
        <dbReference type="SAM" id="MobiDB-lite"/>
    </source>
</evidence>
<dbReference type="AlphaFoldDB" id="T0YAM1"/>